<keyword evidence="3" id="KW-1185">Reference proteome</keyword>
<feature type="transmembrane region" description="Helical" evidence="1">
    <location>
        <begin position="23"/>
        <end position="42"/>
    </location>
</feature>
<keyword evidence="1" id="KW-0812">Transmembrane</keyword>
<reference evidence="2 3" key="1">
    <citation type="journal article" date="2016" name="Nat. Commun.">
        <title>Ectomycorrhizal ecology is imprinted in the genome of the dominant symbiotic fungus Cenococcum geophilum.</title>
        <authorList>
            <consortium name="DOE Joint Genome Institute"/>
            <person name="Peter M."/>
            <person name="Kohler A."/>
            <person name="Ohm R.A."/>
            <person name="Kuo A."/>
            <person name="Krutzmann J."/>
            <person name="Morin E."/>
            <person name="Arend M."/>
            <person name="Barry K.W."/>
            <person name="Binder M."/>
            <person name="Choi C."/>
            <person name="Clum A."/>
            <person name="Copeland A."/>
            <person name="Grisel N."/>
            <person name="Haridas S."/>
            <person name="Kipfer T."/>
            <person name="LaButti K."/>
            <person name="Lindquist E."/>
            <person name="Lipzen A."/>
            <person name="Maire R."/>
            <person name="Meier B."/>
            <person name="Mihaltcheva S."/>
            <person name="Molinier V."/>
            <person name="Murat C."/>
            <person name="Poggeler S."/>
            <person name="Quandt C.A."/>
            <person name="Sperisen C."/>
            <person name="Tritt A."/>
            <person name="Tisserant E."/>
            <person name="Crous P.W."/>
            <person name="Henrissat B."/>
            <person name="Nehls U."/>
            <person name="Egli S."/>
            <person name="Spatafora J.W."/>
            <person name="Grigoriev I.V."/>
            <person name="Martin F.M."/>
        </authorList>
    </citation>
    <scope>NUCLEOTIDE SEQUENCE [LARGE SCALE GENOMIC DNA]</scope>
    <source>
        <strain evidence="2 3">CBS 207.34</strain>
    </source>
</reference>
<organism evidence="2 3">
    <name type="scientific">Glonium stellatum</name>
    <dbReference type="NCBI Taxonomy" id="574774"/>
    <lineage>
        <taxon>Eukaryota</taxon>
        <taxon>Fungi</taxon>
        <taxon>Dikarya</taxon>
        <taxon>Ascomycota</taxon>
        <taxon>Pezizomycotina</taxon>
        <taxon>Dothideomycetes</taxon>
        <taxon>Pleosporomycetidae</taxon>
        <taxon>Gloniales</taxon>
        <taxon>Gloniaceae</taxon>
        <taxon>Glonium</taxon>
    </lineage>
</organism>
<dbReference type="EMBL" id="KV749625">
    <property type="protein sequence ID" value="OCL08646.1"/>
    <property type="molecule type" value="Genomic_DNA"/>
</dbReference>
<keyword evidence="1" id="KW-0472">Membrane</keyword>
<dbReference type="Proteomes" id="UP000250140">
    <property type="component" value="Unassembled WGS sequence"/>
</dbReference>
<name>A0A8E2F1C4_9PEZI</name>
<sequence>MASLGSSCSDMDAFTDIQSRGELAAYVLFFVVYLVLFVLFILSKTKSLGLRNTLADVFFGLSIICNFIVLEGMPSFRGDVAMIIFEHIGEFLPLVTILLFTTSYLQFLAGGISKRVRTIYGVITALFGVITLAYIAVDSYRLTHGCSAPGRVCPADNRLGTAYYAIYLDLSLAAVITMIVSLAQMSSRQVASRAHKIWIPILGISQILWINLMVFKFEYWVLESHVESEGTSVALEFLIDFFQAVAYLSVILFGKVLLLLLNQLMARRSLTMEARQSMPRTTGINVQDVLIHMSSTSK</sequence>
<feature type="transmembrane region" description="Helical" evidence="1">
    <location>
        <begin position="91"/>
        <end position="112"/>
    </location>
</feature>
<dbReference type="AlphaFoldDB" id="A0A8E2F1C4"/>
<feature type="transmembrane region" description="Helical" evidence="1">
    <location>
        <begin position="197"/>
        <end position="217"/>
    </location>
</feature>
<keyword evidence="1" id="KW-1133">Transmembrane helix</keyword>
<proteinExistence type="predicted"/>
<evidence type="ECO:0000313" key="3">
    <source>
        <dbReference type="Proteomes" id="UP000250140"/>
    </source>
</evidence>
<evidence type="ECO:0000256" key="1">
    <source>
        <dbReference type="SAM" id="Phobius"/>
    </source>
</evidence>
<accession>A0A8E2F1C4</accession>
<gene>
    <name evidence="2" type="ORF">AOQ84DRAFT_388695</name>
</gene>
<evidence type="ECO:0000313" key="2">
    <source>
        <dbReference type="EMBL" id="OCL08646.1"/>
    </source>
</evidence>
<feature type="transmembrane region" description="Helical" evidence="1">
    <location>
        <begin position="119"/>
        <end position="137"/>
    </location>
</feature>
<feature type="transmembrane region" description="Helical" evidence="1">
    <location>
        <begin position="54"/>
        <end position="71"/>
    </location>
</feature>
<feature type="transmembrane region" description="Helical" evidence="1">
    <location>
        <begin position="237"/>
        <end position="261"/>
    </location>
</feature>
<feature type="transmembrane region" description="Helical" evidence="1">
    <location>
        <begin position="164"/>
        <end position="185"/>
    </location>
</feature>
<protein>
    <submittedName>
        <fullName evidence="2">Uncharacterized protein</fullName>
    </submittedName>
</protein>